<dbReference type="PROSITE" id="PS50002">
    <property type="entry name" value="SH3"/>
    <property type="match status" value="1"/>
</dbReference>
<dbReference type="InterPro" id="IPR001452">
    <property type="entry name" value="SH3_domain"/>
</dbReference>
<dbReference type="FunFam" id="2.30.30.40:FF:000046">
    <property type="entry name" value="Drebrin-like protein isoform B"/>
    <property type="match status" value="1"/>
</dbReference>
<evidence type="ECO:0000256" key="1">
    <source>
        <dbReference type="ARBA" id="ARBA00004245"/>
    </source>
</evidence>
<feature type="domain" description="ADF-H" evidence="11">
    <location>
        <begin position="1"/>
        <end position="56"/>
    </location>
</feature>
<evidence type="ECO:0000259" key="10">
    <source>
        <dbReference type="PROSITE" id="PS50002"/>
    </source>
</evidence>
<evidence type="ECO:0000256" key="2">
    <source>
        <dbReference type="ARBA" id="ARBA00011039"/>
    </source>
</evidence>
<dbReference type="GO" id="GO:0030427">
    <property type="term" value="C:site of polarized growth"/>
    <property type="evidence" value="ECO:0007669"/>
    <property type="project" value="TreeGrafter"/>
</dbReference>
<dbReference type="GO" id="GO:0098974">
    <property type="term" value="P:postsynaptic actin cytoskeleton organization"/>
    <property type="evidence" value="ECO:0007669"/>
    <property type="project" value="TreeGrafter"/>
</dbReference>
<dbReference type="AlphaFoldDB" id="A0A9D4R6M6"/>
<name>A0A9D4R6M6_DREPO</name>
<dbReference type="InterPro" id="IPR029006">
    <property type="entry name" value="ADF-H/Gelsolin-like_dom_sf"/>
</dbReference>
<dbReference type="GO" id="GO:0005884">
    <property type="term" value="C:actin filament"/>
    <property type="evidence" value="ECO:0007669"/>
    <property type="project" value="TreeGrafter"/>
</dbReference>
<dbReference type="GO" id="GO:0030833">
    <property type="term" value="P:regulation of actin filament polymerization"/>
    <property type="evidence" value="ECO:0007669"/>
    <property type="project" value="TreeGrafter"/>
</dbReference>
<keyword evidence="4" id="KW-0963">Cytoplasm</keyword>
<feature type="compositionally biased region" description="Basic and acidic residues" evidence="9">
    <location>
        <begin position="127"/>
        <end position="207"/>
    </location>
</feature>
<dbReference type="GO" id="GO:0048812">
    <property type="term" value="P:neuron projection morphogenesis"/>
    <property type="evidence" value="ECO:0007669"/>
    <property type="project" value="TreeGrafter"/>
</dbReference>
<dbReference type="GO" id="GO:0030864">
    <property type="term" value="C:cortical actin cytoskeleton"/>
    <property type="evidence" value="ECO:0007669"/>
    <property type="project" value="TreeGrafter"/>
</dbReference>
<dbReference type="EMBL" id="JAIWYP010000003">
    <property type="protein sequence ID" value="KAH3855812.1"/>
    <property type="molecule type" value="Genomic_DNA"/>
</dbReference>
<feature type="compositionally biased region" description="Polar residues" evidence="9">
    <location>
        <begin position="315"/>
        <end position="324"/>
    </location>
</feature>
<evidence type="ECO:0000256" key="3">
    <source>
        <dbReference type="ARBA" id="ARBA00022443"/>
    </source>
</evidence>
<dbReference type="PANTHER" id="PTHR10829:SF25">
    <property type="entry name" value="DREBRIN-LIKE PROTEIN"/>
    <property type="match status" value="1"/>
</dbReference>
<comment type="subcellular location">
    <subcellularLocation>
        <location evidence="1">Cytoplasm</location>
        <location evidence="1">Cytoskeleton</location>
    </subcellularLocation>
</comment>
<comment type="caution">
    <text evidence="12">The sequence shown here is derived from an EMBL/GenBank/DDBJ whole genome shotgun (WGS) entry which is preliminary data.</text>
</comment>
<keyword evidence="7" id="KW-0206">Cytoskeleton</keyword>
<feature type="compositionally biased region" description="Basic and acidic residues" evidence="9">
    <location>
        <begin position="341"/>
        <end position="351"/>
    </location>
</feature>
<protein>
    <recommendedName>
        <fullName evidence="14">Drebrin-like protein</fullName>
    </recommendedName>
</protein>
<dbReference type="PRINTS" id="PR00452">
    <property type="entry name" value="SH3DOMAIN"/>
</dbReference>
<dbReference type="GO" id="GO:0045211">
    <property type="term" value="C:postsynaptic membrane"/>
    <property type="evidence" value="ECO:0007669"/>
    <property type="project" value="TreeGrafter"/>
</dbReference>
<evidence type="ECO:0000256" key="6">
    <source>
        <dbReference type="ARBA" id="ARBA00023203"/>
    </source>
</evidence>
<dbReference type="InterPro" id="IPR036028">
    <property type="entry name" value="SH3-like_dom_sf"/>
</dbReference>
<evidence type="ECO:0000256" key="9">
    <source>
        <dbReference type="SAM" id="MobiDB-lite"/>
    </source>
</evidence>
<dbReference type="Proteomes" id="UP000828390">
    <property type="component" value="Unassembled WGS sequence"/>
</dbReference>
<sequence>MCDNAKLQGEAAPEAMKFKCANHLPEVTKFFRGIHVTINARTDSDVDEDDILKKVAASSGSQYSIHHEKAKPQEPVAPVGSVYEKTKAAKDINIKERDKFWAKAETEEQKRLEAERRAQFERQQSVETERKQREAQEAEERERQVKERMKKVQEIKIAERRASQSEDHEAKKQWEKEQEQAFREEEARRQEAEQQRRERAAEAEKLATKTSDARSFFKKKESHSEDADVKTQPVPKRVLKHGFASVDQNEPPSRKEPVQLPRKQPSPPPAQAVRQASPPRRGPPPVHREPSPPAKRDPSPPPQQSPATYPATRNLLAQNLPPRQSDSDEDEGNEDDWGEDGLQRTKGKEEQNTPSAPATHLSEPVEHFQEPEPEEYAPEVTPASGVLKTPEMGMCCIALYDYQASDDTEITFDPDDVITNVEQIDEGWWMGTAPNGSRGMFPANYVEVMGS</sequence>
<keyword evidence="3 8" id="KW-0728">SH3 domain</keyword>
<evidence type="ECO:0000259" key="11">
    <source>
        <dbReference type="PROSITE" id="PS51263"/>
    </source>
</evidence>
<dbReference type="Gene3D" id="3.40.20.10">
    <property type="entry name" value="Severin"/>
    <property type="match status" value="1"/>
</dbReference>
<dbReference type="PROSITE" id="PS51263">
    <property type="entry name" value="ADF_H"/>
    <property type="match status" value="1"/>
</dbReference>
<dbReference type="GO" id="GO:0045773">
    <property type="term" value="P:positive regulation of axon extension"/>
    <property type="evidence" value="ECO:0007669"/>
    <property type="project" value="TreeGrafter"/>
</dbReference>
<feature type="region of interest" description="Disordered" evidence="9">
    <location>
        <begin position="106"/>
        <end position="380"/>
    </location>
</feature>
<dbReference type="SUPFAM" id="SSF55753">
    <property type="entry name" value="Actin depolymerizing proteins"/>
    <property type="match status" value="1"/>
</dbReference>
<gene>
    <name evidence="12" type="ORF">DPMN_098382</name>
</gene>
<dbReference type="PANTHER" id="PTHR10829">
    <property type="entry name" value="CORTACTIN AND DREBRIN"/>
    <property type="match status" value="1"/>
</dbReference>
<reference evidence="12" key="1">
    <citation type="journal article" date="2019" name="bioRxiv">
        <title>The Genome of the Zebra Mussel, Dreissena polymorpha: A Resource for Invasive Species Research.</title>
        <authorList>
            <person name="McCartney M.A."/>
            <person name="Auch B."/>
            <person name="Kono T."/>
            <person name="Mallez S."/>
            <person name="Zhang Y."/>
            <person name="Obille A."/>
            <person name="Becker A."/>
            <person name="Abrahante J.E."/>
            <person name="Garbe J."/>
            <person name="Badalamenti J.P."/>
            <person name="Herman A."/>
            <person name="Mangelson H."/>
            <person name="Liachko I."/>
            <person name="Sullivan S."/>
            <person name="Sone E.D."/>
            <person name="Koren S."/>
            <person name="Silverstein K.A.T."/>
            <person name="Beckman K.B."/>
            <person name="Gohl D.M."/>
        </authorList>
    </citation>
    <scope>NUCLEOTIDE SEQUENCE</scope>
    <source>
        <strain evidence="12">Duluth1</strain>
        <tissue evidence="12">Whole animal</tissue>
    </source>
</reference>
<dbReference type="Pfam" id="PF14604">
    <property type="entry name" value="SH3_9"/>
    <property type="match status" value="1"/>
</dbReference>
<evidence type="ECO:0000313" key="12">
    <source>
        <dbReference type="EMBL" id="KAH3855812.1"/>
    </source>
</evidence>
<feature type="region of interest" description="Disordered" evidence="9">
    <location>
        <begin position="58"/>
        <end position="78"/>
    </location>
</feature>
<keyword evidence="5" id="KW-0175">Coiled coil</keyword>
<evidence type="ECO:0000256" key="7">
    <source>
        <dbReference type="ARBA" id="ARBA00023212"/>
    </source>
</evidence>
<dbReference type="InterPro" id="IPR035717">
    <property type="entry name" value="Drebrin-like_SH3"/>
</dbReference>
<dbReference type="InterPro" id="IPR002108">
    <property type="entry name" value="ADF-H"/>
</dbReference>
<dbReference type="GO" id="GO:0030425">
    <property type="term" value="C:dendrite"/>
    <property type="evidence" value="ECO:0007669"/>
    <property type="project" value="TreeGrafter"/>
</dbReference>
<dbReference type="Gene3D" id="2.30.30.40">
    <property type="entry name" value="SH3 Domains"/>
    <property type="match status" value="1"/>
</dbReference>
<feature type="domain" description="SH3" evidence="10">
    <location>
        <begin position="391"/>
        <end position="451"/>
    </location>
</feature>
<comment type="similarity">
    <text evidence="2">Belongs to the ABP1 family.</text>
</comment>
<keyword evidence="13" id="KW-1185">Reference proteome</keyword>
<proteinExistence type="inferred from homology"/>
<evidence type="ECO:0000256" key="5">
    <source>
        <dbReference type="ARBA" id="ARBA00023054"/>
    </source>
</evidence>
<dbReference type="CDD" id="cd11960">
    <property type="entry name" value="SH3_Abp1_eu"/>
    <property type="match status" value="1"/>
</dbReference>
<dbReference type="GO" id="GO:0014069">
    <property type="term" value="C:postsynaptic density"/>
    <property type="evidence" value="ECO:0007669"/>
    <property type="project" value="TreeGrafter"/>
</dbReference>
<dbReference type="SUPFAM" id="SSF50044">
    <property type="entry name" value="SH3-domain"/>
    <property type="match status" value="1"/>
</dbReference>
<feature type="compositionally biased region" description="Basic and acidic residues" evidence="9">
    <location>
        <begin position="286"/>
        <end position="298"/>
    </location>
</feature>
<accession>A0A9D4R6M6</accession>
<feature type="compositionally biased region" description="Acidic residues" evidence="9">
    <location>
        <begin position="327"/>
        <end position="339"/>
    </location>
</feature>
<feature type="compositionally biased region" description="Basic and acidic residues" evidence="9">
    <location>
        <begin position="218"/>
        <end position="229"/>
    </location>
</feature>
<feature type="compositionally biased region" description="Basic and acidic residues" evidence="9">
    <location>
        <begin position="106"/>
        <end position="120"/>
    </location>
</feature>
<dbReference type="GO" id="GO:0051015">
    <property type="term" value="F:actin filament binding"/>
    <property type="evidence" value="ECO:0007669"/>
    <property type="project" value="TreeGrafter"/>
</dbReference>
<keyword evidence="6" id="KW-0009">Actin-binding</keyword>
<organism evidence="12 13">
    <name type="scientific">Dreissena polymorpha</name>
    <name type="common">Zebra mussel</name>
    <name type="synonym">Mytilus polymorpha</name>
    <dbReference type="NCBI Taxonomy" id="45954"/>
    <lineage>
        <taxon>Eukaryota</taxon>
        <taxon>Metazoa</taxon>
        <taxon>Spiralia</taxon>
        <taxon>Lophotrochozoa</taxon>
        <taxon>Mollusca</taxon>
        <taxon>Bivalvia</taxon>
        <taxon>Autobranchia</taxon>
        <taxon>Heteroconchia</taxon>
        <taxon>Euheterodonta</taxon>
        <taxon>Imparidentia</taxon>
        <taxon>Neoheterodontei</taxon>
        <taxon>Myida</taxon>
        <taxon>Dreissenoidea</taxon>
        <taxon>Dreissenidae</taxon>
        <taxon>Dreissena</taxon>
    </lineage>
</organism>
<reference evidence="12" key="2">
    <citation type="submission" date="2020-11" db="EMBL/GenBank/DDBJ databases">
        <authorList>
            <person name="McCartney M.A."/>
            <person name="Auch B."/>
            <person name="Kono T."/>
            <person name="Mallez S."/>
            <person name="Becker A."/>
            <person name="Gohl D.M."/>
            <person name="Silverstein K.A.T."/>
            <person name="Koren S."/>
            <person name="Bechman K.B."/>
            <person name="Herman A."/>
            <person name="Abrahante J.E."/>
            <person name="Garbe J."/>
        </authorList>
    </citation>
    <scope>NUCLEOTIDE SEQUENCE</scope>
    <source>
        <strain evidence="12">Duluth1</strain>
        <tissue evidence="12">Whole animal</tissue>
    </source>
</reference>
<dbReference type="SMART" id="SM00326">
    <property type="entry name" value="SH3"/>
    <property type="match status" value="1"/>
</dbReference>
<evidence type="ECO:0000256" key="8">
    <source>
        <dbReference type="PROSITE-ProRule" id="PRU00192"/>
    </source>
</evidence>
<dbReference type="Pfam" id="PF00241">
    <property type="entry name" value="Cofilin_ADF"/>
    <property type="match status" value="1"/>
</dbReference>
<dbReference type="GO" id="GO:0030027">
    <property type="term" value="C:lamellipodium"/>
    <property type="evidence" value="ECO:0007669"/>
    <property type="project" value="TreeGrafter"/>
</dbReference>
<evidence type="ECO:0008006" key="14">
    <source>
        <dbReference type="Google" id="ProtNLM"/>
    </source>
</evidence>
<evidence type="ECO:0000313" key="13">
    <source>
        <dbReference type="Proteomes" id="UP000828390"/>
    </source>
</evidence>
<evidence type="ECO:0000256" key="4">
    <source>
        <dbReference type="ARBA" id="ARBA00022490"/>
    </source>
</evidence>